<dbReference type="Pfam" id="PF25597">
    <property type="entry name" value="SH3_retrovirus"/>
    <property type="match status" value="1"/>
</dbReference>
<organism evidence="5">
    <name type="scientific">Tanacetum cinerariifolium</name>
    <name type="common">Dalmatian daisy</name>
    <name type="synonym">Chrysanthemum cinerariifolium</name>
    <dbReference type="NCBI Taxonomy" id="118510"/>
    <lineage>
        <taxon>Eukaryota</taxon>
        <taxon>Viridiplantae</taxon>
        <taxon>Streptophyta</taxon>
        <taxon>Embryophyta</taxon>
        <taxon>Tracheophyta</taxon>
        <taxon>Spermatophyta</taxon>
        <taxon>Magnoliopsida</taxon>
        <taxon>eudicotyledons</taxon>
        <taxon>Gunneridae</taxon>
        <taxon>Pentapetalae</taxon>
        <taxon>asterids</taxon>
        <taxon>campanulids</taxon>
        <taxon>Asterales</taxon>
        <taxon>Asteraceae</taxon>
        <taxon>Asteroideae</taxon>
        <taxon>Anthemideae</taxon>
        <taxon>Anthemidinae</taxon>
        <taxon>Tanacetum</taxon>
    </lineage>
</organism>
<dbReference type="InterPro" id="IPR057670">
    <property type="entry name" value="SH3_retrovirus"/>
</dbReference>
<dbReference type="PANTHER" id="PTHR11439">
    <property type="entry name" value="GAG-POL-RELATED RETROTRANSPOSON"/>
    <property type="match status" value="1"/>
</dbReference>
<evidence type="ECO:0000259" key="3">
    <source>
        <dbReference type="Pfam" id="PF07727"/>
    </source>
</evidence>
<dbReference type="PANTHER" id="PTHR11439:SF483">
    <property type="entry name" value="PEPTIDE SYNTHASE GLIP-LIKE, PUTATIVE (AFU_ORTHOLOGUE AFUA_3G12920)-RELATED"/>
    <property type="match status" value="1"/>
</dbReference>
<dbReference type="InterPro" id="IPR043502">
    <property type="entry name" value="DNA/RNA_pol_sf"/>
</dbReference>
<feature type="domain" description="Reverse transcriptase Ty1/copia-type" evidence="3">
    <location>
        <begin position="309"/>
        <end position="519"/>
    </location>
</feature>
<protein>
    <submittedName>
        <fullName evidence="5">Uncharacterized protein</fullName>
    </submittedName>
</protein>
<dbReference type="SUPFAM" id="SSF56672">
    <property type="entry name" value="DNA/RNA polymerases"/>
    <property type="match status" value="1"/>
</dbReference>
<comment type="caution">
    <text evidence="5">The sequence shown here is derived from an EMBL/GenBank/DDBJ whole genome shotgun (WGS) entry which is preliminary data.</text>
</comment>
<sequence>MRPFGCLVTILNTLDPLGKFDGKVDKEFLVGYSINSKAFRVFNSRTRIVQETLHIKFLESKPNVIGIGPKWMFDIDTLTKSMNYQPVVAGNQPNDNTCIKENLDAGKVEKETVSAQQYVLLTLWSTGSQDPQNTSDDVANAAFDVKENDNYVYVSANGNDKTNNKKHDEKAIRDDKGKSPIDSLTGVRDLRAEFEEFSFTTLIGSNFGIARKSSFVDSSKYPDDLVMPELEDIIYSDDEEDVGVEADLSNLGTNIPISLILTTKLHKDHPVNQIIGDLHSAPQTRSMARMVKEQGGLHQINDEDFHSYLPKGKRAIGLKWIFRNKKDKRGIVIKNKARFFVQGHTQEEGIDYDEVFAPVVRIEAIWLFLACASFMGFMVYQMDVKSAFLYETIKEEVYVYQPLEFEDLDYPDKVYKVAKELYELHQAPRAFYETLANYLLENGFQRGKIDQTLLIKKQKGDILLVQVFVDDIIFGSTNKELCKAFETLMKDKFQMSSMGELTFFLRLQVKQMDDGIFIKKPLLKDLDSEDVDVHIYMLMIRSLMYLTPSRPDIMFAVCAYARFQVTTKVLHLHVVKRIFRSLVNAVEGITAMATVKKVSDVVQLRALIDGKKVVVSEDIIRRDLHLDDADGVDCLPNEEIFAELAQMGYEKPPPKLTFYKLSCSMASAIICLAAGRKFNFSKYIFDSMVRNVDSPSKFLMYPPFLQVVMDNQVDDMTSHNTRYISSALTQKVFANMRRVRKGFSGVETPLFASMLVKLQPQVKEEEEEVKVPITPALPSPTSSPSPPPQDPTLTPHATPLASPPQEQPITTSKTSMSFLTTLMETCASLLQKVAELEQDKHSQALEILQLKKRVKKLEKKKRSKSLGFKRLRRVGGDIEAVDADEGITLVDVETQEEGVSAAEPTVFDDEEVTMTMAQTLIKLKAEKAKLLDEHIAQKLHDEEVQKAAARDKQEKANLERAIELQKQYDDKEENIDWSAVAEQNMDGYKMKYFRRMTYNKVRPIFEREYKKIQTLFKLDKNVKEPKKKRVTDETLLQESFKKLREAEVSVSEFKDEALEFKYPIIDWEIYTKCSRTYWKIIRVSGITEAYQIFEDMHKGFDREELVALWNLVKEKFNADDVLWKLQRYMHASLTWKLYIDCGVHHVSSTRGHAIFMLTEKDYPLSNAVMILMLSGKLQVEKDNEMARDLVMKIFIEANKPKSRSLDTSSK</sequence>
<feature type="region of interest" description="Disordered" evidence="2">
    <location>
        <begin position="767"/>
        <end position="810"/>
    </location>
</feature>
<evidence type="ECO:0000256" key="1">
    <source>
        <dbReference type="SAM" id="Coils"/>
    </source>
</evidence>
<feature type="compositionally biased region" description="Pro residues" evidence="2">
    <location>
        <begin position="775"/>
        <end position="790"/>
    </location>
</feature>
<gene>
    <name evidence="5" type="ORF">Tci_019584</name>
</gene>
<dbReference type="AlphaFoldDB" id="A0A6L2KE16"/>
<feature type="region of interest" description="Disordered" evidence="2">
    <location>
        <begin position="157"/>
        <end position="177"/>
    </location>
</feature>
<feature type="domain" description="Retroviral polymerase SH3-like" evidence="4">
    <location>
        <begin position="6"/>
        <end position="61"/>
    </location>
</feature>
<keyword evidence="1" id="KW-0175">Coiled coil</keyword>
<evidence type="ECO:0000313" key="5">
    <source>
        <dbReference type="EMBL" id="GEU47606.1"/>
    </source>
</evidence>
<dbReference type="InterPro" id="IPR013103">
    <property type="entry name" value="RVT_2"/>
</dbReference>
<feature type="compositionally biased region" description="Basic and acidic residues" evidence="2">
    <location>
        <begin position="162"/>
        <end position="177"/>
    </location>
</feature>
<accession>A0A6L2KE16</accession>
<dbReference type="EMBL" id="BKCJ010002296">
    <property type="protein sequence ID" value="GEU47606.1"/>
    <property type="molecule type" value="Genomic_DNA"/>
</dbReference>
<proteinExistence type="predicted"/>
<evidence type="ECO:0000256" key="2">
    <source>
        <dbReference type="SAM" id="MobiDB-lite"/>
    </source>
</evidence>
<evidence type="ECO:0000259" key="4">
    <source>
        <dbReference type="Pfam" id="PF25597"/>
    </source>
</evidence>
<reference evidence="5" key="1">
    <citation type="journal article" date="2019" name="Sci. Rep.">
        <title>Draft genome of Tanacetum cinerariifolium, the natural source of mosquito coil.</title>
        <authorList>
            <person name="Yamashiro T."/>
            <person name="Shiraishi A."/>
            <person name="Satake H."/>
            <person name="Nakayama K."/>
        </authorList>
    </citation>
    <scope>NUCLEOTIDE SEQUENCE</scope>
</reference>
<dbReference type="Pfam" id="PF07727">
    <property type="entry name" value="RVT_2"/>
    <property type="match status" value="1"/>
</dbReference>
<name>A0A6L2KE16_TANCI</name>
<feature type="coiled-coil region" evidence="1">
    <location>
        <begin position="819"/>
        <end position="860"/>
    </location>
</feature>